<dbReference type="Proteomes" id="UP001056384">
    <property type="component" value="Chromosome 5"/>
</dbReference>
<sequence>MSWQGFREVSRAAARPVSFINDNIPSEIRQRDQSLTFEPLATGSVGPSGPSGPSGASGLIGATGSVGPSGPSGPPGPTPSAYVQFGYLGCFVQTGGSGSTTGLALPTYGGSYSNAAAAACRDQAIAAQVIYYGLVNTGTTTVDCFYGNYITYITSQTGGLGMNGATGDAGDNNCYPCNGGPVPGSITGACGNSTVGTSAIYARGF</sequence>
<reference evidence="2" key="1">
    <citation type="submission" date="2022-06" db="EMBL/GenBank/DDBJ databases">
        <title>Complete genome sequences of two strains of the flax pathogen Septoria linicola.</title>
        <authorList>
            <person name="Lapalu N."/>
            <person name="Simon A."/>
            <person name="Demenou B."/>
            <person name="Paumier D."/>
            <person name="Guillot M.-P."/>
            <person name="Gout L."/>
            <person name="Valade R."/>
        </authorList>
    </citation>
    <scope>NUCLEOTIDE SEQUENCE</scope>
    <source>
        <strain evidence="2">SE15195</strain>
    </source>
</reference>
<feature type="region of interest" description="Disordered" evidence="1">
    <location>
        <begin position="39"/>
        <end position="78"/>
    </location>
</feature>
<proteinExistence type="predicted"/>
<evidence type="ECO:0000313" key="3">
    <source>
        <dbReference type="Proteomes" id="UP001056384"/>
    </source>
</evidence>
<dbReference type="EMBL" id="CP099422">
    <property type="protein sequence ID" value="USW53819.1"/>
    <property type="molecule type" value="Genomic_DNA"/>
</dbReference>
<protein>
    <submittedName>
        <fullName evidence="2">Uncharacterized protein</fullName>
    </submittedName>
</protein>
<dbReference type="AlphaFoldDB" id="A0A9Q9EL04"/>
<keyword evidence="3" id="KW-1185">Reference proteome</keyword>
<feature type="compositionally biased region" description="Low complexity" evidence="1">
    <location>
        <begin position="43"/>
        <end position="69"/>
    </location>
</feature>
<evidence type="ECO:0000256" key="1">
    <source>
        <dbReference type="SAM" id="MobiDB-lite"/>
    </source>
</evidence>
<accession>A0A9Q9EL04</accession>
<evidence type="ECO:0000313" key="2">
    <source>
        <dbReference type="EMBL" id="USW53819.1"/>
    </source>
</evidence>
<organism evidence="2 3">
    <name type="scientific">Septoria linicola</name>
    <dbReference type="NCBI Taxonomy" id="215465"/>
    <lineage>
        <taxon>Eukaryota</taxon>
        <taxon>Fungi</taxon>
        <taxon>Dikarya</taxon>
        <taxon>Ascomycota</taxon>
        <taxon>Pezizomycotina</taxon>
        <taxon>Dothideomycetes</taxon>
        <taxon>Dothideomycetidae</taxon>
        <taxon>Mycosphaerellales</taxon>
        <taxon>Mycosphaerellaceae</taxon>
        <taxon>Septoria</taxon>
    </lineage>
</organism>
<name>A0A9Q9EL04_9PEZI</name>
<gene>
    <name evidence="2" type="ORF">Slin15195_G071380</name>
</gene>
<dbReference type="OrthoDB" id="3563678at2759"/>